<evidence type="ECO:0000256" key="2">
    <source>
        <dbReference type="ARBA" id="ARBA00022692"/>
    </source>
</evidence>
<organism evidence="10 11">
    <name type="scientific">Marinomonas maritima</name>
    <dbReference type="NCBI Taxonomy" id="2940935"/>
    <lineage>
        <taxon>Bacteria</taxon>
        <taxon>Pseudomonadati</taxon>
        <taxon>Pseudomonadota</taxon>
        <taxon>Gammaproteobacteria</taxon>
        <taxon>Oceanospirillales</taxon>
        <taxon>Oceanospirillaceae</taxon>
        <taxon>Marinomonas</taxon>
    </lineage>
</organism>
<keyword evidence="5 7" id="KW-1133">Transmembrane helix</keyword>
<dbReference type="InterPro" id="IPR003439">
    <property type="entry name" value="ABC_transporter-like_ATP-bd"/>
</dbReference>
<comment type="caution">
    <text evidence="10">The sequence shown here is derived from an EMBL/GenBank/DDBJ whole genome shotgun (WGS) entry which is preliminary data.</text>
</comment>
<dbReference type="SUPFAM" id="SSF90123">
    <property type="entry name" value="ABC transporter transmembrane region"/>
    <property type="match status" value="1"/>
</dbReference>
<proteinExistence type="predicted"/>
<gene>
    <name evidence="10" type="ORF">M3I01_012020</name>
</gene>
<dbReference type="Pfam" id="PF00005">
    <property type="entry name" value="ABC_tran"/>
    <property type="match status" value="1"/>
</dbReference>
<evidence type="ECO:0000256" key="7">
    <source>
        <dbReference type="SAM" id="Phobius"/>
    </source>
</evidence>
<feature type="transmembrane region" description="Helical" evidence="7">
    <location>
        <begin position="64"/>
        <end position="85"/>
    </location>
</feature>
<evidence type="ECO:0000259" key="8">
    <source>
        <dbReference type="PROSITE" id="PS50893"/>
    </source>
</evidence>
<dbReference type="EMBL" id="JAMZEG020000002">
    <property type="protein sequence ID" value="MDE8603619.1"/>
    <property type="molecule type" value="Genomic_DNA"/>
</dbReference>
<dbReference type="Gene3D" id="1.20.1560.10">
    <property type="entry name" value="ABC transporter type 1, transmembrane domain"/>
    <property type="match status" value="1"/>
</dbReference>
<dbReference type="CDD" id="cd07346">
    <property type="entry name" value="ABC_6TM_exporters"/>
    <property type="match status" value="1"/>
</dbReference>
<comment type="subcellular location">
    <subcellularLocation>
        <location evidence="1">Cell membrane</location>
        <topology evidence="1">Multi-pass membrane protein</topology>
    </subcellularLocation>
</comment>
<keyword evidence="6 7" id="KW-0472">Membrane</keyword>
<dbReference type="Gene3D" id="3.40.50.300">
    <property type="entry name" value="P-loop containing nucleotide triphosphate hydrolases"/>
    <property type="match status" value="1"/>
</dbReference>
<accession>A0ABT5WFM2</accession>
<feature type="transmembrane region" description="Helical" evidence="7">
    <location>
        <begin position="282"/>
        <end position="305"/>
    </location>
</feature>
<dbReference type="InterPro" id="IPR027417">
    <property type="entry name" value="P-loop_NTPase"/>
</dbReference>
<dbReference type="InterPro" id="IPR003593">
    <property type="entry name" value="AAA+_ATPase"/>
</dbReference>
<feature type="domain" description="ABC transporter" evidence="8">
    <location>
        <begin position="347"/>
        <end position="580"/>
    </location>
</feature>
<keyword evidence="11" id="KW-1185">Reference proteome</keyword>
<evidence type="ECO:0000256" key="6">
    <source>
        <dbReference type="ARBA" id="ARBA00023136"/>
    </source>
</evidence>
<evidence type="ECO:0000256" key="1">
    <source>
        <dbReference type="ARBA" id="ARBA00004651"/>
    </source>
</evidence>
<dbReference type="PROSITE" id="PS50929">
    <property type="entry name" value="ABC_TM1F"/>
    <property type="match status" value="1"/>
</dbReference>
<feature type="domain" description="ABC transmembrane type-1" evidence="9">
    <location>
        <begin position="19"/>
        <end position="314"/>
    </location>
</feature>
<evidence type="ECO:0000256" key="3">
    <source>
        <dbReference type="ARBA" id="ARBA00022741"/>
    </source>
</evidence>
<dbReference type="InterPro" id="IPR036640">
    <property type="entry name" value="ABC1_TM_sf"/>
</dbReference>
<reference evidence="10" key="1">
    <citation type="submission" date="2023-01" db="EMBL/GenBank/DDBJ databases">
        <title>Psychroserpens sp. MSW6 and Marinomonas sp. RSW2, isolated from seawater.</title>
        <authorList>
            <person name="Kristyanto S."/>
            <person name="Jung J."/>
            <person name="Kim J.M."/>
            <person name="Jeon C.O."/>
        </authorList>
    </citation>
    <scope>NUCLEOTIDE SEQUENCE</scope>
    <source>
        <strain evidence="10">RSW2</strain>
    </source>
</reference>
<dbReference type="InterPro" id="IPR017871">
    <property type="entry name" value="ABC_transporter-like_CS"/>
</dbReference>
<dbReference type="PANTHER" id="PTHR24221:SF654">
    <property type="entry name" value="ATP-BINDING CASSETTE SUB-FAMILY B MEMBER 6"/>
    <property type="match status" value="1"/>
</dbReference>
<evidence type="ECO:0000313" key="10">
    <source>
        <dbReference type="EMBL" id="MDE8603619.1"/>
    </source>
</evidence>
<dbReference type="PROSITE" id="PS00211">
    <property type="entry name" value="ABC_TRANSPORTER_1"/>
    <property type="match status" value="1"/>
</dbReference>
<dbReference type="Pfam" id="PF00664">
    <property type="entry name" value="ABC_membrane"/>
    <property type="match status" value="1"/>
</dbReference>
<evidence type="ECO:0000256" key="4">
    <source>
        <dbReference type="ARBA" id="ARBA00022840"/>
    </source>
</evidence>
<dbReference type="InterPro" id="IPR039421">
    <property type="entry name" value="Type_1_exporter"/>
</dbReference>
<dbReference type="SMART" id="SM00382">
    <property type="entry name" value="AAA"/>
    <property type="match status" value="1"/>
</dbReference>
<dbReference type="InterPro" id="IPR011527">
    <property type="entry name" value="ABC1_TM_dom"/>
</dbReference>
<feature type="transmembrane region" description="Helical" evidence="7">
    <location>
        <begin position="20"/>
        <end position="43"/>
    </location>
</feature>
<feature type="transmembrane region" description="Helical" evidence="7">
    <location>
        <begin position="254"/>
        <end position="276"/>
    </location>
</feature>
<evidence type="ECO:0000256" key="5">
    <source>
        <dbReference type="ARBA" id="ARBA00022989"/>
    </source>
</evidence>
<dbReference type="PANTHER" id="PTHR24221">
    <property type="entry name" value="ATP-BINDING CASSETTE SUB-FAMILY B"/>
    <property type="match status" value="1"/>
</dbReference>
<keyword evidence="2 7" id="KW-0812">Transmembrane</keyword>
<dbReference type="GO" id="GO:0005524">
    <property type="term" value="F:ATP binding"/>
    <property type="evidence" value="ECO:0007669"/>
    <property type="project" value="UniProtKB-KW"/>
</dbReference>
<dbReference type="Proteomes" id="UP001139522">
    <property type="component" value="Unassembled WGS sequence"/>
</dbReference>
<protein>
    <submittedName>
        <fullName evidence="10">ABC transporter ATP-binding protein</fullName>
    </submittedName>
</protein>
<evidence type="ECO:0000259" key="9">
    <source>
        <dbReference type="PROSITE" id="PS50929"/>
    </source>
</evidence>
<dbReference type="RefSeq" id="WP_255896093.1">
    <property type="nucleotide sequence ID" value="NZ_JAMZEG020000002.1"/>
</dbReference>
<dbReference type="PROSITE" id="PS50893">
    <property type="entry name" value="ABC_TRANSPORTER_2"/>
    <property type="match status" value="1"/>
</dbReference>
<dbReference type="SUPFAM" id="SSF52540">
    <property type="entry name" value="P-loop containing nucleoside triphosphate hydrolases"/>
    <property type="match status" value="1"/>
</dbReference>
<keyword evidence="4 10" id="KW-0067">ATP-binding</keyword>
<evidence type="ECO:0000313" key="11">
    <source>
        <dbReference type="Proteomes" id="UP001139522"/>
    </source>
</evidence>
<name>A0ABT5WFM2_9GAMM</name>
<sequence>MANNNPVDRLLCPIKGQLIFVMILACLGSMLTIVPLAGIAYIAKLLMGGIGTTAIFSQTDLQTEIWWVAGVSLAGLIIGVLLVAMSELLAHLADNQITHDLRLSVMQRLTKVPLGWFTNRASGDVKQAMQDDIGSLHELTAHYYTTRGRCYGVISLSAIYLFVMDWRMAIVSLIPFPCFYLIFGAAKKAISEDRMKGFMSGQALINNAIAEFISGIPVVKTFAASGKAHKGYHEAVDGFLQGFLNFTRPLVAPLANANAVIAPIAVLGMVLIFGTLFVSLDWIVPIDVLPFILVAPGISSPLMLLSFSTHSLTHATAAADRLQALLDSPVLTQPAEGKSRHIVDNRICINNLSYAYDDQNTVLSNINLTLAPNTVTAIVGASGSGKSTLARLILRFFDPTEGSIALGGVDLRDIETTELYRRIGFVLQEVRLIHASLHDNIALGRPSATRHEIEDAARAANIHQRIMDLPKGYDSIIGEDISLSGGEQQRVSIARAILLDPPILVLDEATASTDSENEVVIQESLLRFSQGRTVLIIAHKLDTVMTADQIIVLENGEISEQGKHESLLAMKGRYAQLWTLGNYQEHPLEAF</sequence>
<feature type="transmembrane region" description="Helical" evidence="7">
    <location>
        <begin position="166"/>
        <end position="186"/>
    </location>
</feature>
<keyword evidence="3" id="KW-0547">Nucleotide-binding</keyword>